<dbReference type="EMBL" id="KY322437">
    <property type="protein sequence ID" value="AUF82738.1"/>
    <property type="molecule type" value="Genomic_DNA"/>
</dbReference>
<proteinExistence type="predicted"/>
<keyword evidence="2" id="KW-0812">Transmembrane</keyword>
<reference evidence="3" key="1">
    <citation type="journal article" date="2018" name="Virology">
        <title>A giant virus infecting green algae encodes key fermentation genes.</title>
        <authorList>
            <person name="Schvarcz C.R."/>
            <person name="Steward G.F."/>
        </authorList>
    </citation>
    <scope>NUCLEOTIDE SEQUENCE [LARGE SCALE GENOMIC DNA]</scope>
</reference>
<keyword evidence="4" id="KW-1185">Reference proteome</keyword>
<gene>
    <name evidence="3" type="ORF">TetV_656</name>
</gene>
<keyword evidence="2" id="KW-1133">Transmembrane helix</keyword>
<dbReference type="Proteomes" id="UP000244773">
    <property type="component" value="Segment"/>
</dbReference>
<feature type="compositionally biased region" description="Low complexity" evidence="1">
    <location>
        <begin position="481"/>
        <end position="504"/>
    </location>
</feature>
<evidence type="ECO:0000256" key="1">
    <source>
        <dbReference type="SAM" id="MobiDB-lite"/>
    </source>
</evidence>
<protein>
    <submittedName>
        <fullName evidence="3">Uncharacterized protein</fullName>
    </submittedName>
</protein>
<organism evidence="3">
    <name type="scientific">Tetraselmis virus 1</name>
    <dbReference type="NCBI Taxonomy" id="2060617"/>
    <lineage>
        <taxon>Viruses</taxon>
        <taxon>Varidnaviria</taxon>
        <taxon>Bamfordvirae</taxon>
        <taxon>Nucleocytoviricota</taxon>
        <taxon>Megaviricetes</taxon>
        <taxon>Imitervirales</taxon>
        <taxon>Allomimiviridae</taxon>
        <taxon>Oceanusvirus</taxon>
        <taxon>Oceanusvirus kaneohense</taxon>
    </lineage>
</organism>
<accession>A0A2P0VP99</accession>
<keyword evidence="2" id="KW-0472">Membrane</keyword>
<feature type="compositionally biased region" description="Basic and acidic residues" evidence="1">
    <location>
        <begin position="438"/>
        <end position="461"/>
    </location>
</feature>
<evidence type="ECO:0000313" key="4">
    <source>
        <dbReference type="Proteomes" id="UP000244773"/>
    </source>
</evidence>
<evidence type="ECO:0000313" key="3">
    <source>
        <dbReference type="EMBL" id="AUF82738.1"/>
    </source>
</evidence>
<name>A0A2P0VP99_9VIRU</name>
<feature type="transmembrane region" description="Helical" evidence="2">
    <location>
        <begin position="33"/>
        <end position="52"/>
    </location>
</feature>
<sequence length="579" mass="64886">MNQKLLLVLVLFLLSTCVILVKHYDMKYVMFDKAMIGFAILVFLVVLMYSLFKPKAKTHKETFECMDESRPQEDTTDINSLSKLIYESVFGPQPVEGSNWGSISMNQYGSVEQIPDEKHIARLGIPLRNRSLSSRNADSLGLTSSSMFTMAIAVRFNSFEGFESSDVTTETIFEIPCSTIEPNPIPYVMKLDVSPGTAIEGTTNKNIGLSFSVADSTVEGETIVDMDKAYMILVTRQGQGATTKFFELTVGALDGNLKEGETVSAIAESTEGLSMSNQPIKINTRGMLNCQTYAVALFDRGLNDSQERTLQQYWSMRIREATNPGARNPGDCPYGRDVCANQYCSGISDWSKPELIIDSRSECKDVVDDFCKNNPEHPSCYCWNPEDTRSTGEDCMRWKAFIQRTQCKDLNALTEDDLEFIKEKYKQVFKCCASDEDETKKPEKKSPIINYYEEKEQKDDGATEGGDDSSSSSQVNDYYKVPSISSDGDVSSPPDTSSSSSGITNPYSPGQKYDSPYFPRSKGSSSTSNRMNRLHDITYHDRWSTHAAEMDTKTDTETNHTDNETGMVNWFRKLMNSNE</sequence>
<evidence type="ECO:0000256" key="2">
    <source>
        <dbReference type="SAM" id="Phobius"/>
    </source>
</evidence>
<feature type="region of interest" description="Disordered" evidence="1">
    <location>
        <begin position="438"/>
        <end position="530"/>
    </location>
</feature>